<organism evidence="2 3">
    <name type="scientific">Faucicola osloensis</name>
    <name type="common">Moraxella osloensis</name>
    <dbReference type="NCBI Taxonomy" id="34062"/>
    <lineage>
        <taxon>Bacteria</taxon>
        <taxon>Pseudomonadati</taxon>
        <taxon>Pseudomonadota</taxon>
        <taxon>Gammaproteobacteria</taxon>
        <taxon>Moraxellales</taxon>
        <taxon>Moraxellaceae</taxon>
        <taxon>Faucicola</taxon>
    </lineage>
</organism>
<sequence>MWYFAWILGLGFAVLLAILNALWLENADARNKAFNPKLADEPTNDGTVTEGNPTEDIHKTGDTSDNESL</sequence>
<dbReference type="InterPro" id="IPR011724">
    <property type="entry name" value="Cyd_oper_YbgT"/>
</dbReference>
<dbReference type="InterPro" id="IPR012994">
    <property type="entry name" value="YbgT_YccB"/>
</dbReference>
<evidence type="ECO:0000313" key="2">
    <source>
        <dbReference type="EMBL" id="PKZ69105.1"/>
    </source>
</evidence>
<dbReference type="RefSeq" id="WP_095355662.1">
    <property type="nucleotide sequence ID" value="NZ_JAHXPO010000001.1"/>
</dbReference>
<accession>A0A270AYI0</accession>
<feature type="region of interest" description="Disordered" evidence="1">
    <location>
        <begin position="35"/>
        <end position="69"/>
    </location>
</feature>
<dbReference type="NCBIfam" id="TIGR02106">
    <property type="entry name" value="cyd_oper_ybgT"/>
    <property type="match status" value="1"/>
</dbReference>
<dbReference type="Pfam" id="PF08173">
    <property type="entry name" value="YbgT_YccB"/>
    <property type="match status" value="1"/>
</dbReference>
<name>A0A270AYI0_FAUOS</name>
<reference evidence="2 3" key="1">
    <citation type="submission" date="2017-12" db="EMBL/GenBank/DDBJ databases">
        <title>Phylogenetic diversity of female urinary microbiome.</title>
        <authorList>
            <person name="Thomas-White K."/>
            <person name="Wolfe A.J."/>
        </authorList>
    </citation>
    <scope>NUCLEOTIDE SEQUENCE [LARGE SCALE GENOMIC DNA]</scope>
    <source>
        <strain evidence="2 3">UMB0416</strain>
    </source>
</reference>
<protein>
    <submittedName>
        <fullName evidence="2">Cytochrome bd-I oxidase subunit CydX</fullName>
    </submittedName>
</protein>
<dbReference type="EMBL" id="PKJS01000005">
    <property type="protein sequence ID" value="PKZ69105.1"/>
    <property type="molecule type" value="Genomic_DNA"/>
</dbReference>
<evidence type="ECO:0000256" key="1">
    <source>
        <dbReference type="SAM" id="MobiDB-lite"/>
    </source>
</evidence>
<comment type="caution">
    <text evidence="2">The sequence shown here is derived from an EMBL/GenBank/DDBJ whole genome shotgun (WGS) entry which is preliminary data.</text>
</comment>
<proteinExistence type="predicted"/>
<evidence type="ECO:0000313" key="3">
    <source>
        <dbReference type="Proteomes" id="UP000234914"/>
    </source>
</evidence>
<dbReference type="AlphaFoldDB" id="A0A270AYI0"/>
<dbReference type="Proteomes" id="UP000234914">
    <property type="component" value="Unassembled WGS sequence"/>
</dbReference>
<gene>
    <name evidence="2" type="ORF">CYJ96_04770</name>
</gene>